<reference evidence="1 2" key="1">
    <citation type="submission" date="2018-11" db="EMBL/GenBank/DDBJ databases">
        <authorList>
            <consortium name="Veterinary Laboratory Investigation and Response Network"/>
        </authorList>
    </citation>
    <scope>NUCLEOTIDE SEQUENCE [LARGE SCALE GENOMIC DNA]</scope>
    <source>
        <strain evidence="1 2">SPSE-18-VL-LA-PA-Ryan-0021</strain>
    </source>
</reference>
<dbReference type="EMBL" id="AAXKXX010000006">
    <property type="protein sequence ID" value="EGQ4384612.1"/>
    <property type="molecule type" value="Genomic_DNA"/>
</dbReference>
<protein>
    <submittedName>
        <fullName evidence="1">Uncharacterized protein</fullName>
    </submittedName>
</protein>
<proteinExistence type="predicted"/>
<keyword evidence="2" id="KW-1185">Reference proteome</keyword>
<evidence type="ECO:0000313" key="2">
    <source>
        <dbReference type="Proteomes" id="UP000600220"/>
    </source>
</evidence>
<accession>A0A8H9BVF1</accession>
<comment type="caution">
    <text evidence="1">The sequence shown here is derived from an EMBL/GenBank/DDBJ whole genome shotgun (WGS) entry which is preliminary data.</text>
</comment>
<name>A0A8H9BVF1_STAPS</name>
<dbReference type="AlphaFoldDB" id="A0A8H9BVF1"/>
<sequence>MTNLDEPPGQIDGKKCLILKKEREWIWINWFQTVSNLFRQVALSKDCRTILADMNILTHKIAQRGESPSIFRIKRKFPLYREGGVRMKVLLDFCRFHKLLYFRMTMVQIAKTVQDSRGIEPKRKIHQRLLSVTFNQSVG</sequence>
<organism evidence="1 2">
    <name type="scientific">Staphylococcus pseudintermedius</name>
    <dbReference type="NCBI Taxonomy" id="283734"/>
    <lineage>
        <taxon>Bacteria</taxon>
        <taxon>Bacillati</taxon>
        <taxon>Bacillota</taxon>
        <taxon>Bacilli</taxon>
        <taxon>Bacillales</taxon>
        <taxon>Staphylococcaceae</taxon>
        <taxon>Staphylococcus</taxon>
        <taxon>Staphylococcus intermedius group</taxon>
    </lineage>
</organism>
<dbReference type="Proteomes" id="UP000600220">
    <property type="component" value="Unassembled WGS sequence"/>
</dbReference>
<evidence type="ECO:0000313" key="1">
    <source>
        <dbReference type="EMBL" id="EGQ4384612.1"/>
    </source>
</evidence>
<gene>
    <name evidence="1" type="ORF">EGV54_05825</name>
</gene>